<sequence>MKSYLIVWFNSEGGKPSEINQRLMSLGFKPLQGTHDYVYEWRKNVEVDEILSFGDKVKMTLQGLNVMFKLETIS</sequence>
<organism evidence="1 2">
    <name type="scientific">Candidatus Methanoperedens nitratireducens</name>
    <dbReference type="NCBI Taxonomy" id="1392998"/>
    <lineage>
        <taxon>Archaea</taxon>
        <taxon>Methanobacteriati</taxon>
        <taxon>Methanobacteriota</taxon>
        <taxon>Stenosarchaea group</taxon>
        <taxon>Methanomicrobia</taxon>
        <taxon>Methanosarcinales</taxon>
        <taxon>ANME-2 cluster</taxon>
        <taxon>Candidatus Methanoperedentaceae</taxon>
        <taxon>Candidatus Methanoperedens</taxon>
    </lineage>
</organism>
<dbReference type="EMBL" id="FZMP01000182">
    <property type="protein sequence ID" value="SNQ61480.1"/>
    <property type="molecule type" value="Genomic_DNA"/>
</dbReference>
<protein>
    <submittedName>
        <fullName evidence="1">Uncharacterized protein</fullName>
    </submittedName>
</protein>
<evidence type="ECO:0000313" key="1">
    <source>
        <dbReference type="EMBL" id="SNQ61480.1"/>
    </source>
</evidence>
<name>A0A284VQB2_9EURY</name>
<dbReference type="AlphaFoldDB" id="A0A284VQB2"/>
<proteinExistence type="predicted"/>
<reference evidence="2" key="1">
    <citation type="submission" date="2017-06" db="EMBL/GenBank/DDBJ databases">
        <authorList>
            <person name="Cremers G."/>
        </authorList>
    </citation>
    <scope>NUCLEOTIDE SEQUENCE [LARGE SCALE GENOMIC DNA]</scope>
</reference>
<keyword evidence="2" id="KW-1185">Reference proteome</keyword>
<dbReference type="RefSeq" id="WP_096206164.1">
    <property type="nucleotide sequence ID" value="NZ_FZMP01000182.1"/>
</dbReference>
<accession>A0A284VQB2</accession>
<gene>
    <name evidence="1" type="ORF">MNV_370022</name>
</gene>
<dbReference type="Proteomes" id="UP000218615">
    <property type="component" value="Unassembled WGS sequence"/>
</dbReference>
<dbReference type="OrthoDB" id="129677at2157"/>
<evidence type="ECO:0000313" key="2">
    <source>
        <dbReference type="Proteomes" id="UP000218615"/>
    </source>
</evidence>